<dbReference type="AlphaFoldDB" id="A0A3T0E6S0"/>
<evidence type="ECO:0000313" key="2">
    <source>
        <dbReference type="Proteomes" id="UP000286954"/>
    </source>
</evidence>
<gene>
    <name evidence="1" type="ORF">X907_0474</name>
</gene>
<dbReference type="RefSeq" id="WP_127565450.1">
    <property type="nucleotide sequence ID" value="NZ_BMFB01000002.1"/>
</dbReference>
<dbReference type="EMBL" id="CP018911">
    <property type="protein sequence ID" value="AZU03022.1"/>
    <property type="molecule type" value="Genomic_DNA"/>
</dbReference>
<keyword evidence="2" id="KW-1185">Reference proteome</keyword>
<accession>A0A3T0E6S0</accession>
<dbReference type="OrthoDB" id="7631312at2"/>
<sequence>MGGLFRFIGDVFKPILTIVVTIFLGAFLLAVFWPAADAWIIGQVPAWERMSPAILQVREWLGIHQPEPDPWWMFWRND</sequence>
<proteinExistence type="predicted"/>
<organism evidence="1 2">
    <name type="scientific">Glycocaulis alkaliphilus</name>
    <dbReference type="NCBI Taxonomy" id="1434191"/>
    <lineage>
        <taxon>Bacteria</taxon>
        <taxon>Pseudomonadati</taxon>
        <taxon>Pseudomonadota</taxon>
        <taxon>Alphaproteobacteria</taxon>
        <taxon>Maricaulales</taxon>
        <taxon>Maricaulaceae</taxon>
        <taxon>Glycocaulis</taxon>
    </lineage>
</organism>
<reference evidence="1 2" key="1">
    <citation type="submission" date="2016-12" db="EMBL/GenBank/DDBJ databases">
        <title>The genome of dimorphic prosthecate Glycocaulis alkaliphilus 6b-8t, isolated from crude oil dictates its adaptability in petroleum environments.</title>
        <authorList>
            <person name="Wu X.-L."/>
            <person name="Geng S."/>
        </authorList>
    </citation>
    <scope>NUCLEOTIDE SEQUENCE [LARGE SCALE GENOMIC DNA]</scope>
    <source>
        <strain evidence="1 2">6B-8</strain>
    </source>
</reference>
<evidence type="ECO:0000313" key="1">
    <source>
        <dbReference type="EMBL" id="AZU03022.1"/>
    </source>
</evidence>
<protein>
    <submittedName>
        <fullName evidence="1">Uncharacterized protein</fullName>
    </submittedName>
</protein>
<dbReference type="Proteomes" id="UP000286954">
    <property type="component" value="Chromosome"/>
</dbReference>
<name>A0A3T0E6S0_9PROT</name>
<dbReference type="KEGG" id="gak:X907_0474"/>